<evidence type="ECO:0000313" key="3">
    <source>
        <dbReference type="EMBL" id="MFD2674398.1"/>
    </source>
</evidence>
<evidence type="ECO:0000256" key="1">
    <source>
        <dbReference type="SAM" id="MobiDB-lite"/>
    </source>
</evidence>
<feature type="transmembrane region" description="Helical" evidence="2">
    <location>
        <begin position="164"/>
        <end position="185"/>
    </location>
</feature>
<feature type="transmembrane region" description="Helical" evidence="2">
    <location>
        <begin position="42"/>
        <end position="61"/>
    </location>
</feature>
<gene>
    <name evidence="3" type="ORF">ACFSUQ_03670</name>
</gene>
<feature type="region of interest" description="Disordered" evidence="1">
    <location>
        <begin position="238"/>
        <end position="264"/>
    </location>
</feature>
<protein>
    <submittedName>
        <fullName evidence="3">Uncharacterized protein</fullName>
    </submittedName>
</protein>
<feature type="region of interest" description="Disordered" evidence="1">
    <location>
        <begin position="1"/>
        <end position="27"/>
    </location>
</feature>
<proteinExistence type="predicted"/>
<accession>A0ABW5RH83</accession>
<feature type="compositionally biased region" description="Polar residues" evidence="1">
    <location>
        <begin position="1"/>
        <end position="14"/>
    </location>
</feature>
<comment type="caution">
    <text evidence="3">The sequence shown here is derived from an EMBL/GenBank/DDBJ whole genome shotgun (WGS) entry which is preliminary data.</text>
</comment>
<reference evidence="4" key="1">
    <citation type="journal article" date="2019" name="Int. J. Syst. Evol. Microbiol.">
        <title>The Global Catalogue of Microorganisms (GCM) 10K type strain sequencing project: providing services to taxonomists for standard genome sequencing and annotation.</title>
        <authorList>
            <consortium name="The Broad Institute Genomics Platform"/>
            <consortium name="The Broad Institute Genome Sequencing Center for Infectious Disease"/>
            <person name="Wu L."/>
            <person name="Ma J."/>
        </authorList>
    </citation>
    <scope>NUCLEOTIDE SEQUENCE [LARGE SCALE GENOMIC DNA]</scope>
    <source>
        <strain evidence="4">TISTR 1511</strain>
    </source>
</reference>
<dbReference type="Proteomes" id="UP001597453">
    <property type="component" value="Unassembled WGS sequence"/>
</dbReference>
<keyword evidence="2" id="KW-1133">Transmembrane helix</keyword>
<feature type="compositionally biased region" description="Low complexity" evidence="1">
    <location>
        <begin position="246"/>
        <end position="264"/>
    </location>
</feature>
<keyword evidence="4" id="KW-1185">Reference proteome</keyword>
<name>A0ABW5RH83_9MICO</name>
<keyword evidence="2" id="KW-0472">Membrane</keyword>
<sequence>MALRSNSTSSSDTGAESRGSGSAPLGTQVSSRVLPEASEKRVTAAIVGIALLVVMVLPWWIATYPLLEKTPALAGWQMLFVGLGIGELPALTGFNGFGNFLFGGLPALTTLVLAGLWLTRWFAPRAIPGRTVGVWAVFTLFCQLWLLVLGWARLNATMGAHPATFGLLAAMMLTLFSAVALFGWWRRGEKVLWPSRGRFKVPGDEADAADNADSIFDESAWADDADRAEQDADLSLAADVSDEDSSVSGAADSDDVSSAGETSR</sequence>
<dbReference type="EMBL" id="JBHUNF010000002">
    <property type="protein sequence ID" value="MFD2674398.1"/>
    <property type="molecule type" value="Genomic_DNA"/>
</dbReference>
<feature type="transmembrane region" description="Helical" evidence="2">
    <location>
        <begin position="100"/>
        <end position="119"/>
    </location>
</feature>
<evidence type="ECO:0000313" key="4">
    <source>
        <dbReference type="Proteomes" id="UP001597453"/>
    </source>
</evidence>
<dbReference type="RefSeq" id="WP_159421380.1">
    <property type="nucleotide sequence ID" value="NZ_JBHUNF010000002.1"/>
</dbReference>
<organism evidence="3 4">
    <name type="scientific">Gulosibacter bifidus</name>
    <dbReference type="NCBI Taxonomy" id="272239"/>
    <lineage>
        <taxon>Bacteria</taxon>
        <taxon>Bacillati</taxon>
        <taxon>Actinomycetota</taxon>
        <taxon>Actinomycetes</taxon>
        <taxon>Micrococcales</taxon>
        <taxon>Microbacteriaceae</taxon>
        <taxon>Gulosibacter</taxon>
    </lineage>
</organism>
<feature type="transmembrane region" description="Helical" evidence="2">
    <location>
        <begin position="131"/>
        <end position="152"/>
    </location>
</feature>
<keyword evidence="2" id="KW-0812">Transmembrane</keyword>
<evidence type="ECO:0000256" key="2">
    <source>
        <dbReference type="SAM" id="Phobius"/>
    </source>
</evidence>